<dbReference type="Proteomes" id="UP000053240">
    <property type="component" value="Unassembled WGS sequence"/>
</dbReference>
<evidence type="ECO:0000313" key="3">
    <source>
        <dbReference type="Proteomes" id="UP000053240"/>
    </source>
</evidence>
<proteinExistence type="predicted"/>
<dbReference type="EMBL" id="KQ459864">
    <property type="protein sequence ID" value="KPJ19692.1"/>
    <property type="molecule type" value="Genomic_DNA"/>
</dbReference>
<dbReference type="AlphaFoldDB" id="A0A0N1IAN1"/>
<evidence type="ECO:0000313" key="2">
    <source>
        <dbReference type="EMBL" id="KPJ19692.1"/>
    </source>
</evidence>
<name>A0A0N1IAN1_PAPMA</name>
<gene>
    <name evidence="2" type="ORF">RR48_00874</name>
</gene>
<evidence type="ECO:0000256" key="1">
    <source>
        <dbReference type="SAM" id="Coils"/>
    </source>
</evidence>
<sequence length="115" mass="13585">MLKKEREDWKKKTNVCASEWQALKVKVTELQEQLAQQEQSYTKLQTEYQNMQDKYKNAKKTVYTYKENIVMQPAHMCEFPGENDGDANPSYFVSRNGEKWIAEVRDLCLALWVQA</sequence>
<keyword evidence="1" id="KW-0175">Coiled coil</keyword>
<protein>
    <submittedName>
        <fullName evidence="2">Uncharacterized protein</fullName>
    </submittedName>
</protein>
<feature type="coiled-coil region" evidence="1">
    <location>
        <begin position="20"/>
        <end position="68"/>
    </location>
</feature>
<keyword evidence="3" id="KW-1185">Reference proteome</keyword>
<accession>A0A0N1IAN1</accession>
<reference evidence="2 3" key="1">
    <citation type="journal article" date="2015" name="Nat. Commun.">
        <title>Outbred genome sequencing and CRISPR/Cas9 gene editing in butterflies.</title>
        <authorList>
            <person name="Li X."/>
            <person name="Fan D."/>
            <person name="Zhang W."/>
            <person name="Liu G."/>
            <person name="Zhang L."/>
            <person name="Zhao L."/>
            <person name="Fang X."/>
            <person name="Chen L."/>
            <person name="Dong Y."/>
            <person name="Chen Y."/>
            <person name="Ding Y."/>
            <person name="Zhao R."/>
            <person name="Feng M."/>
            <person name="Zhu Y."/>
            <person name="Feng Y."/>
            <person name="Jiang X."/>
            <person name="Zhu D."/>
            <person name="Xiang H."/>
            <person name="Feng X."/>
            <person name="Li S."/>
            <person name="Wang J."/>
            <person name="Zhang G."/>
            <person name="Kronforst M.R."/>
            <person name="Wang W."/>
        </authorList>
    </citation>
    <scope>NUCLEOTIDE SEQUENCE [LARGE SCALE GENOMIC DNA]</scope>
    <source>
        <strain evidence="2">Ya'a_city_454_Pm</strain>
        <tissue evidence="2">Whole body</tissue>
    </source>
</reference>
<dbReference type="STRING" id="76193.A0A0N1IAN1"/>
<dbReference type="InParanoid" id="A0A0N1IAN1"/>
<organism evidence="2 3">
    <name type="scientific">Papilio machaon</name>
    <name type="common">Old World swallowtail butterfly</name>
    <dbReference type="NCBI Taxonomy" id="76193"/>
    <lineage>
        <taxon>Eukaryota</taxon>
        <taxon>Metazoa</taxon>
        <taxon>Ecdysozoa</taxon>
        <taxon>Arthropoda</taxon>
        <taxon>Hexapoda</taxon>
        <taxon>Insecta</taxon>
        <taxon>Pterygota</taxon>
        <taxon>Neoptera</taxon>
        <taxon>Endopterygota</taxon>
        <taxon>Lepidoptera</taxon>
        <taxon>Glossata</taxon>
        <taxon>Ditrysia</taxon>
        <taxon>Papilionoidea</taxon>
        <taxon>Papilionidae</taxon>
        <taxon>Papilioninae</taxon>
        <taxon>Papilio</taxon>
    </lineage>
</organism>